<sequence length="315" mass="36622">MAIIKLSAIERRKLTIFFTCLILAVLAWLFFSLSNNYEYEVKTAVIFKNPPLNKAFNPLQSDTVVLTVQGTGWQLLFTKLRIYPKDVKVSLAPLKNRNFITFTNQLKDINQEYSSQQQIVSVVPDTLYFDFTTRKVKRVPIKLVTKLSFIKQFGQSNQVVLDPKEVTVTGPQKELDKITYWPTDTLDKNKVNVDIIQNVSLKQPDENNISVFPSQTLAKIPIEEFTEKTFKIPVKVINNKEYYNIKLIPEKVKIVFMVPLSAYANVNESDFVATVDFNLWKNDKMQQLPIVIEKKKPFLKFRRVEPNQIDFFIRK</sequence>
<organism evidence="2 3">
    <name type="scientific">Pedobacter segetis</name>
    <dbReference type="NCBI Taxonomy" id="2793069"/>
    <lineage>
        <taxon>Bacteria</taxon>
        <taxon>Pseudomonadati</taxon>
        <taxon>Bacteroidota</taxon>
        <taxon>Sphingobacteriia</taxon>
        <taxon>Sphingobacteriales</taxon>
        <taxon>Sphingobacteriaceae</taxon>
        <taxon>Pedobacter</taxon>
    </lineage>
</organism>
<dbReference type="InterPro" id="IPR012505">
    <property type="entry name" value="YbbR"/>
</dbReference>
<gene>
    <name evidence="2" type="ORF">I5M32_08265</name>
</gene>
<evidence type="ECO:0000256" key="1">
    <source>
        <dbReference type="SAM" id="Phobius"/>
    </source>
</evidence>
<name>A0ABS1BJC6_9SPHI</name>
<protein>
    <submittedName>
        <fullName evidence="2">YbbR-like domain-containing protein</fullName>
    </submittedName>
</protein>
<comment type="caution">
    <text evidence="2">The sequence shown here is derived from an EMBL/GenBank/DDBJ whole genome shotgun (WGS) entry which is preliminary data.</text>
</comment>
<keyword evidence="1" id="KW-1133">Transmembrane helix</keyword>
<dbReference type="PANTHER" id="PTHR37804:SF1">
    <property type="entry name" value="CDAA REGULATORY PROTEIN CDAR"/>
    <property type="match status" value="1"/>
</dbReference>
<dbReference type="PANTHER" id="PTHR37804">
    <property type="entry name" value="CDAA REGULATORY PROTEIN CDAR"/>
    <property type="match status" value="1"/>
</dbReference>
<keyword evidence="1" id="KW-0812">Transmembrane</keyword>
<dbReference type="RefSeq" id="WP_200585763.1">
    <property type="nucleotide sequence ID" value="NZ_JAEHFY010000010.1"/>
</dbReference>
<dbReference type="EMBL" id="JAEHFY010000010">
    <property type="protein sequence ID" value="MBK0382952.1"/>
    <property type="molecule type" value="Genomic_DNA"/>
</dbReference>
<dbReference type="Gene3D" id="2.170.120.30">
    <property type="match status" value="1"/>
</dbReference>
<feature type="transmembrane region" description="Helical" evidence="1">
    <location>
        <begin position="14"/>
        <end position="33"/>
    </location>
</feature>
<dbReference type="Pfam" id="PF07949">
    <property type="entry name" value="YbbR"/>
    <property type="match status" value="1"/>
</dbReference>
<keyword evidence="1" id="KW-0472">Membrane</keyword>
<dbReference type="Proteomes" id="UP000660024">
    <property type="component" value="Unassembled WGS sequence"/>
</dbReference>
<accession>A0ABS1BJC6</accession>
<evidence type="ECO:0000313" key="3">
    <source>
        <dbReference type="Proteomes" id="UP000660024"/>
    </source>
</evidence>
<dbReference type="Gene3D" id="2.170.120.40">
    <property type="entry name" value="YbbR-like domain"/>
    <property type="match status" value="1"/>
</dbReference>
<keyword evidence="3" id="KW-1185">Reference proteome</keyword>
<proteinExistence type="predicted"/>
<evidence type="ECO:0000313" key="2">
    <source>
        <dbReference type="EMBL" id="MBK0382952.1"/>
    </source>
</evidence>
<dbReference type="InterPro" id="IPR053154">
    <property type="entry name" value="c-di-AMP_regulator"/>
</dbReference>
<reference evidence="2 3" key="1">
    <citation type="submission" date="2020-12" db="EMBL/GenBank/DDBJ databases">
        <title>Bacterial novel species Pedobacter sp. SD-b isolated from soil.</title>
        <authorList>
            <person name="Jung H.-Y."/>
        </authorList>
    </citation>
    <scope>NUCLEOTIDE SEQUENCE [LARGE SCALE GENOMIC DNA]</scope>
    <source>
        <strain evidence="2 3">SD-b</strain>
    </source>
</reference>